<proteinExistence type="predicted"/>
<reference evidence="1" key="1">
    <citation type="submission" date="2011-02" db="EMBL/GenBank/DDBJ databases">
        <title>The genome of the leaf-cutting ant Acromyrmex echinatior suggests key adaptations to social evolution and fungus farming.</title>
        <authorList>
            <person name="Nygaard S."/>
            <person name="Zhang G."/>
        </authorList>
    </citation>
    <scope>NUCLEOTIDE SEQUENCE</scope>
</reference>
<dbReference type="EMBL" id="GL888306">
    <property type="protein sequence ID" value="EGI62947.1"/>
    <property type="molecule type" value="Genomic_DNA"/>
</dbReference>
<accession>F4WS79</accession>
<name>F4WS79_ACREC</name>
<organism evidence="2">
    <name type="scientific">Acromyrmex echinatior</name>
    <name type="common">Panamanian leafcutter ant</name>
    <name type="synonym">Acromyrmex octospinosus echinatior</name>
    <dbReference type="NCBI Taxonomy" id="103372"/>
    <lineage>
        <taxon>Eukaryota</taxon>
        <taxon>Metazoa</taxon>
        <taxon>Ecdysozoa</taxon>
        <taxon>Arthropoda</taxon>
        <taxon>Hexapoda</taxon>
        <taxon>Insecta</taxon>
        <taxon>Pterygota</taxon>
        <taxon>Neoptera</taxon>
        <taxon>Endopterygota</taxon>
        <taxon>Hymenoptera</taxon>
        <taxon>Apocrita</taxon>
        <taxon>Aculeata</taxon>
        <taxon>Formicoidea</taxon>
        <taxon>Formicidae</taxon>
        <taxon>Myrmicinae</taxon>
        <taxon>Acromyrmex</taxon>
    </lineage>
</organism>
<protein>
    <submittedName>
        <fullName evidence="1">Uncharacterized protein</fullName>
    </submittedName>
</protein>
<evidence type="ECO:0000313" key="2">
    <source>
        <dbReference type="Proteomes" id="UP000007755"/>
    </source>
</evidence>
<evidence type="ECO:0000313" key="1">
    <source>
        <dbReference type="EMBL" id="EGI62947.1"/>
    </source>
</evidence>
<dbReference type="InParanoid" id="F4WS79"/>
<dbReference type="AlphaFoldDB" id="F4WS79"/>
<sequence>MGQRPKVRYDTCSAGQCKRRSYFSVKELNLFDPGLDLVRSQLSPRYRVGSRGMANLKDSHRGVWLTSVAI</sequence>
<gene>
    <name evidence="1" type="ORF">G5I_08695</name>
</gene>
<keyword evidence="2" id="KW-1185">Reference proteome</keyword>
<dbReference type="Proteomes" id="UP000007755">
    <property type="component" value="Unassembled WGS sequence"/>
</dbReference>